<dbReference type="OrthoDB" id="408631at2759"/>
<evidence type="ECO:0000256" key="2">
    <source>
        <dbReference type="ARBA" id="ARBA00022801"/>
    </source>
</evidence>
<evidence type="ECO:0000313" key="6">
    <source>
        <dbReference type="EMBL" id="KJA24904.1"/>
    </source>
</evidence>
<dbReference type="InterPro" id="IPR050309">
    <property type="entry name" value="Type-B_Carboxylest/Lipase"/>
</dbReference>
<protein>
    <recommendedName>
        <fullName evidence="3">Carboxylic ester hydrolase</fullName>
        <ecNumber evidence="3">3.1.1.-</ecNumber>
    </recommendedName>
</protein>
<dbReference type="EC" id="3.1.1.-" evidence="3"/>
<organism evidence="6 7">
    <name type="scientific">Hypholoma sublateritium (strain FD-334 SS-4)</name>
    <dbReference type="NCBI Taxonomy" id="945553"/>
    <lineage>
        <taxon>Eukaryota</taxon>
        <taxon>Fungi</taxon>
        <taxon>Dikarya</taxon>
        <taxon>Basidiomycota</taxon>
        <taxon>Agaricomycotina</taxon>
        <taxon>Agaricomycetes</taxon>
        <taxon>Agaricomycetidae</taxon>
        <taxon>Agaricales</taxon>
        <taxon>Agaricineae</taxon>
        <taxon>Strophariaceae</taxon>
        <taxon>Hypholoma</taxon>
    </lineage>
</organism>
<evidence type="ECO:0000256" key="3">
    <source>
        <dbReference type="RuleBase" id="RU361235"/>
    </source>
</evidence>
<name>A0A0D2P1T3_HYPSF</name>
<feature type="domain" description="Carboxylesterase type B" evidence="5">
    <location>
        <begin position="20"/>
        <end position="526"/>
    </location>
</feature>
<reference evidence="7" key="1">
    <citation type="submission" date="2014-04" db="EMBL/GenBank/DDBJ databases">
        <title>Evolutionary Origins and Diversification of the Mycorrhizal Mutualists.</title>
        <authorList>
            <consortium name="DOE Joint Genome Institute"/>
            <consortium name="Mycorrhizal Genomics Consortium"/>
            <person name="Kohler A."/>
            <person name="Kuo A."/>
            <person name="Nagy L.G."/>
            <person name="Floudas D."/>
            <person name="Copeland A."/>
            <person name="Barry K.W."/>
            <person name="Cichocki N."/>
            <person name="Veneault-Fourrey C."/>
            <person name="LaButti K."/>
            <person name="Lindquist E.A."/>
            <person name="Lipzen A."/>
            <person name="Lundell T."/>
            <person name="Morin E."/>
            <person name="Murat C."/>
            <person name="Riley R."/>
            <person name="Ohm R."/>
            <person name="Sun H."/>
            <person name="Tunlid A."/>
            <person name="Henrissat B."/>
            <person name="Grigoriev I.V."/>
            <person name="Hibbett D.S."/>
            <person name="Martin F."/>
        </authorList>
    </citation>
    <scope>NUCLEOTIDE SEQUENCE [LARGE SCALE GENOMIC DNA]</scope>
    <source>
        <strain evidence="7">FD-334 SS-4</strain>
    </source>
</reference>
<dbReference type="InterPro" id="IPR019826">
    <property type="entry name" value="Carboxylesterase_B_AS"/>
</dbReference>
<gene>
    <name evidence="6" type="ORF">HYPSUDRAFT_76245</name>
</gene>
<dbReference type="PROSITE" id="PS00122">
    <property type="entry name" value="CARBOXYLESTERASE_B_1"/>
    <property type="match status" value="1"/>
</dbReference>
<keyword evidence="4" id="KW-0732">Signal</keyword>
<dbReference type="GO" id="GO:0016787">
    <property type="term" value="F:hydrolase activity"/>
    <property type="evidence" value="ECO:0007669"/>
    <property type="project" value="UniProtKB-KW"/>
</dbReference>
<dbReference type="Proteomes" id="UP000054270">
    <property type="component" value="Unassembled WGS sequence"/>
</dbReference>
<dbReference type="PANTHER" id="PTHR11559">
    <property type="entry name" value="CARBOXYLESTERASE"/>
    <property type="match status" value="1"/>
</dbReference>
<dbReference type="SUPFAM" id="SSF53474">
    <property type="entry name" value="alpha/beta-Hydrolases"/>
    <property type="match status" value="1"/>
</dbReference>
<dbReference type="Gene3D" id="3.40.50.1820">
    <property type="entry name" value="alpha/beta hydrolase"/>
    <property type="match status" value="1"/>
</dbReference>
<keyword evidence="7" id="KW-1185">Reference proteome</keyword>
<dbReference type="AlphaFoldDB" id="A0A0D2P1T3"/>
<feature type="chain" id="PRO_5013108025" description="Carboxylic ester hydrolase" evidence="4">
    <location>
        <begin position="16"/>
        <end position="542"/>
    </location>
</feature>
<dbReference type="ESTHER" id="9agar-a0a0d2p1t3">
    <property type="family name" value="Fungal_carboxylesterase_lipase"/>
</dbReference>
<accession>A0A0D2P1T3</accession>
<dbReference type="EMBL" id="KN817534">
    <property type="protein sequence ID" value="KJA24904.1"/>
    <property type="molecule type" value="Genomic_DNA"/>
</dbReference>
<keyword evidence="2 3" id="KW-0378">Hydrolase</keyword>
<dbReference type="InterPro" id="IPR029058">
    <property type="entry name" value="AB_hydrolase_fold"/>
</dbReference>
<evidence type="ECO:0000259" key="5">
    <source>
        <dbReference type="Pfam" id="PF00135"/>
    </source>
</evidence>
<feature type="signal peptide" evidence="4">
    <location>
        <begin position="1"/>
        <end position="15"/>
    </location>
</feature>
<dbReference type="STRING" id="945553.A0A0D2P1T3"/>
<sequence>MLSIIFLAFLAVSSGAPAPTVTLGRTRIIGSQVANVEFFGGIPFAEPPLGQLRLASPVLQTTINAATFQAAKFGASCLQNALPANEVSEDCLNLNIFRPAGTEVNSNLPVMVWLYGVGSSSLYDATELVARSVTRGTPVIFVSINYRLGPLGFPQGIEAGLRNITNLGLQDQLVALEWVQENIARFGGSKNAVTVIGQSAGADSISLHFLGSKLKTLARAAILESTVMFPTFGPERNDAIWQSFVGAVPACADTQGTNSTFACLRTASTASLLQALTTAGIFGNSTDFLPVIDGPNGLLPDRPSLLPQRSRLPALIGSNLDEGTLFVPQDVTAPDQITQFLTQFTTPTTLVSPLALAATLEEVLNLYADVPALGSPFGTGNNTFGLAPEYKRFAAIQSDFLFQSARRTFSQQTSAAGTRVFGYLFNDPDAVAQTASLPATPPAPGSLGIPHSSELDYVFNTLVNKTPTAIALSRNIQDYWLSFATSLTPNDGRGARRPTWEQFTPKNQILMQLNGHATQLIPDNFRANGIQFFQNNPDALHR</sequence>
<evidence type="ECO:0000256" key="4">
    <source>
        <dbReference type="SAM" id="SignalP"/>
    </source>
</evidence>
<comment type="similarity">
    <text evidence="1 3">Belongs to the type-B carboxylesterase/lipase family.</text>
</comment>
<dbReference type="Pfam" id="PF00135">
    <property type="entry name" value="COesterase"/>
    <property type="match status" value="1"/>
</dbReference>
<evidence type="ECO:0000313" key="7">
    <source>
        <dbReference type="Proteomes" id="UP000054270"/>
    </source>
</evidence>
<proteinExistence type="inferred from homology"/>
<evidence type="ECO:0000256" key="1">
    <source>
        <dbReference type="ARBA" id="ARBA00005964"/>
    </source>
</evidence>
<dbReference type="InterPro" id="IPR002018">
    <property type="entry name" value="CarbesteraseB"/>
</dbReference>